<dbReference type="Proteomes" id="UP000077271">
    <property type="component" value="Unassembled WGS sequence"/>
</dbReference>
<dbReference type="PANTHER" id="PTHR43280">
    <property type="entry name" value="ARAC-FAMILY TRANSCRIPTIONAL REGULATOR"/>
    <property type="match status" value="1"/>
</dbReference>
<protein>
    <submittedName>
        <fullName evidence="5">AraC family transcriptional regulator</fullName>
    </submittedName>
</protein>
<dbReference type="SUPFAM" id="SSF46689">
    <property type="entry name" value="Homeodomain-like"/>
    <property type="match status" value="1"/>
</dbReference>
<dbReference type="GO" id="GO:0003700">
    <property type="term" value="F:DNA-binding transcription factor activity"/>
    <property type="evidence" value="ECO:0007669"/>
    <property type="project" value="InterPro"/>
</dbReference>
<reference evidence="5 6" key="1">
    <citation type="submission" date="2016-01" db="EMBL/GenBank/DDBJ databases">
        <title>Investigation of taxonomic status of Bacillus aminovorans.</title>
        <authorList>
            <person name="Verma A."/>
            <person name="Pal Y."/>
            <person name="Krishnamurthi S."/>
        </authorList>
    </citation>
    <scope>NUCLEOTIDE SEQUENCE [LARGE SCALE GENOMIC DNA]</scope>
    <source>
        <strain evidence="5 6">DSM 4337</strain>
    </source>
</reference>
<dbReference type="AlphaFoldDB" id="A0A177L222"/>
<dbReference type="PANTHER" id="PTHR43280:SF34">
    <property type="entry name" value="ARAC-FAMILY TRANSCRIPTIONAL REGULATOR"/>
    <property type="match status" value="1"/>
</dbReference>
<dbReference type="InterPro" id="IPR018060">
    <property type="entry name" value="HTH_AraC"/>
</dbReference>
<dbReference type="InterPro" id="IPR018062">
    <property type="entry name" value="HTH_AraC-typ_CS"/>
</dbReference>
<dbReference type="InterPro" id="IPR020449">
    <property type="entry name" value="Tscrpt_reg_AraC-type_HTH"/>
</dbReference>
<dbReference type="EMBL" id="LQWZ01000002">
    <property type="protein sequence ID" value="OAH59387.1"/>
    <property type="molecule type" value="Genomic_DNA"/>
</dbReference>
<dbReference type="InterPro" id="IPR014710">
    <property type="entry name" value="RmlC-like_jellyroll"/>
</dbReference>
<dbReference type="PRINTS" id="PR00032">
    <property type="entry name" value="HTHARAC"/>
</dbReference>
<dbReference type="GO" id="GO:0043565">
    <property type="term" value="F:sequence-specific DNA binding"/>
    <property type="evidence" value="ECO:0007669"/>
    <property type="project" value="InterPro"/>
</dbReference>
<sequence>MKQSVLIPVINKGFEIHYFSKKNQSHDWLKKYNESAEKFSQLESLFQLHRHDVLEVLVFLDGECEFFCEGKTYSLRRGDVVVIPPYAVHKAIVKSIDNYERIIVSVSEHLMGDFLSSSPSMKENIVYQKTQGSYVLHLHSKNSQDIISLLHEITHRIKNGEENSSFTLHYLLFQALQVIFDPASSMPNLSNKDELDQRFVSILEYIESYLTEPDLSLDNVSNYFHLNKYYFSHYFKKNMNLPFYRYVSLKRLSFAVTMIKQNQISIEKIALKCGFSDYSSFYRLFKKEYNLSPKKLQKEYKNLY</sequence>
<dbReference type="Pfam" id="PF12833">
    <property type="entry name" value="HTH_18"/>
    <property type="match status" value="1"/>
</dbReference>
<dbReference type="InterPro" id="IPR009057">
    <property type="entry name" value="Homeodomain-like_sf"/>
</dbReference>
<accession>A0A177L222</accession>
<evidence type="ECO:0000256" key="2">
    <source>
        <dbReference type="ARBA" id="ARBA00023125"/>
    </source>
</evidence>
<proteinExistence type="predicted"/>
<dbReference type="Gene3D" id="1.10.10.60">
    <property type="entry name" value="Homeodomain-like"/>
    <property type="match status" value="2"/>
</dbReference>
<comment type="caution">
    <text evidence="5">The sequence shown here is derived from an EMBL/GenBank/DDBJ whole genome shotgun (WGS) entry which is preliminary data.</text>
</comment>
<evidence type="ECO:0000259" key="4">
    <source>
        <dbReference type="PROSITE" id="PS01124"/>
    </source>
</evidence>
<dbReference type="Gene3D" id="2.60.120.10">
    <property type="entry name" value="Jelly Rolls"/>
    <property type="match status" value="1"/>
</dbReference>
<gene>
    <name evidence="5" type="ORF">AWH48_14690</name>
</gene>
<dbReference type="InterPro" id="IPR003313">
    <property type="entry name" value="AraC-bd"/>
</dbReference>
<keyword evidence="3" id="KW-0804">Transcription</keyword>
<dbReference type="SMART" id="SM00342">
    <property type="entry name" value="HTH_ARAC"/>
    <property type="match status" value="1"/>
</dbReference>
<dbReference type="PROSITE" id="PS01124">
    <property type="entry name" value="HTH_ARAC_FAMILY_2"/>
    <property type="match status" value="1"/>
</dbReference>
<dbReference type="SUPFAM" id="SSF51215">
    <property type="entry name" value="Regulatory protein AraC"/>
    <property type="match status" value="1"/>
</dbReference>
<dbReference type="OrthoDB" id="182534at2"/>
<organism evidence="5 6">
    <name type="scientific">Domibacillus aminovorans</name>
    <dbReference type="NCBI Taxonomy" id="29332"/>
    <lineage>
        <taxon>Bacteria</taxon>
        <taxon>Bacillati</taxon>
        <taxon>Bacillota</taxon>
        <taxon>Bacilli</taxon>
        <taxon>Bacillales</taxon>
        <taxon>Bacillaceae</taxon>
        <taxon>Domibacillus</taxon>
    </lineage>
</organism>
<evidence type="ECO:0000313" key="5">
    <source>
        <dbReference type="EMBL" id="OAH59387.1"/>
    </source>
</evidence>
<name>A0A177L222_9BACI</name>
<dbReference type="Pfam" id="PF02311">
    <property type="entry name" value="AraC_binding"/>
    <property type="match status" value="1"/>
</dbReference>
<evidence type="ECO:0000256" key="1">
    <source>
        <dbReference type="ARBA" id="ARBA00023015"/>
    </source>
</evidence>
<evidence type="ECO:0000313" key="6">
    <source>
        <dbReference type="Proteomes" id="UP000077271"/>
    </source>
</evidence>
<evidence type="ECO:0000256" key="3">
    <source>
        <dbReference type="ARBA" id="ARBA00023163"/>
    </source>
</evidence>
<feature type="domain" description="HTH araC/xylS-type" evidence="4">
    <location>
        <begin position="200"/>
        <end position="299"/>
    </location>
</feature>
<dbReference type="PROSITE" id="PS00041">
    <property type="entry name" value="HTH_ARAC_FAMILY_1"/>
    <property type="match status" value="1"/>
</dbReference>
<keyword evidence="2" id="KW-0238">DNA-binding</keyword>
<dbReference type="InterPro" id="IPR037923">
    <property type="entry name" value="HTH-like"/>
</dbReference>
<dbReference type="RefSeq" id="WP_063974313.1">
    <property type="nucleotide sequence ID" value="NZ_LQWZ01000002.1"/>
</dbReference>
<keyword evidence="1" id="KW-0805">Transcription regulation</keyword>